<accession>A0A5C8K9D7</accession>
<dbReference type="OrthoDB" id="979246at2"/>
<keyword evidence="1" id="KW-0812">Transmembrane</keyword>
<evidence type="ECO:0000313" key="3">
    <source>
        <dbReference type="Proteomes" id="UP000321926"/>
    </source>
</evidence>
<dbReference type="Proteomes" id="UP000321926">
    <property type="component" value="Unassembled WGS sequence"/>
</dbReference>
<keyword evidence="3" id="KW-1185">Reference proteome</keyword>
<keyword evidence="1" id="KW-0472">Membrane</keyword>
<organism evidence="2 3">
    <name type="scientific">Pontibacter qinzhouensis</name>
    <dbReference type="NCBI Taxonomy" id="2603253"/>
    <lineage>
        <taxon>Bacteria</taxon>
        <taxon>Pseudomonadati</taxon>
        <taxon>Bacteroidota</taxon>
        <taxon>Cytophagia</taxon>
        <taxon>Cytophagales</taxon>
        <taxon>Hymenobacteraceae</taxon>
        <taxon>Pontibacter</taxon>
    </lineage>
</organism>
<dbReference type="AlphaFoldDB" id="A0A5C8K9D7"/>
<feature type="transmembrane region" description="Helical" evidence="1">
    <location>
        <begin position="112"/>
        <end position="137"/>
    </location>
</feature>
<comment type="caution">
    <text evidence="2">The sequence shown here is derived from an EMBL/GenBank/DDBJ whole genome shotgun (WGS) entry which is preliminary data.</text>
</comment>
<evidence type="ECO:0000313" key="2">
    <source>
        <dbReference type="EMBL" id="TXK46400.1"/>
    </source>
</evidence>
<feature type="transmembrane region" description="Helical" evidence="1">
    <location>
        <begin position="28"/>
        <end position="50"/>
    </location>
</feature>
<sequence>MEKTGIKYGVLTAVALIAYFLLMKLLGLAHIIELRFLNGLILAAGIVMAIKNYKESVDGLIRYFKGLGVGTLTAITATVLFAVFMILYIKIFDTSMLEVLSAERYFGERMSVTPGIVVFMVLMVEGVISGFLISFIAMQYFKRQDHKVPGAP</sequence>
<dbReference type="Pfam" id="PF13858">
    <property type="entry name" value="DUF4199"/>
    <property type="match status" value="1"/>
</dbReference>
<dbReference type="InterPro" id="IPR025250">
    <property type="entry name" value="DUF4199"/>
</dbReference>
<protein>
    <submittedName>
        <fullName evidence="2">DUF4199 domain-containing protein</fullName>
    </submittedName>
</protein>
<proteinExistence type="predicted"/>
<dbReference type="RefSeq" id="WP_147921795.1">
    <property type="nucleotide sequence ID" value="NZ_VRTY01000035.1"/>
</dbReference>
<gene>
    <name evidence="2" type="ORF">FVR03_10980</name>
</gene>
<feature type="transmembrane region" description="Helical" evidence="1">
    <location>
        <begin position="71"/>
        <end position="92"/>
    </location>
</feature>
<reference evidence="2 3" key="1">
    <citation type="submission" date="2019-08" db="EMBL/GenBank/DDBJ databases">
        <authorList>
            <person name="Shi S."/>
        </authorList>
    </citation>
    <scope>NUCLEOTIDE SEQUENCE [LARGE SCALE GENOMIC DNA]</scope>
    <source>
        <strain evidence="2 3">GY10130</strain>
    </source>
</reference>
<dbReference type="EMBL" id="VRTY01000035">
    <property type="protein sequence ID" value="TXK46400.1"/>
    <property type="molecule type" value="Genomic_DNA"/>
</dbReference>
<keyword evidence="1" id="KW-1133">Transmembrane helix</keyword>
<evidence type="ECO:0000256" key="1">
    <source>
        <dbReference type="SAM" id="Phobius"/>
    </source>
</evidence>
<feature type="transmembrane region" description="Helical" evidence="1">
    <location>
        <begin position="5"/>
        <end position="22"/>
    </location>
</feature>
<name>A0A5C8K9D7_9BACT</name>